<dbReference type="InterPro" id="IPR052626">
    <property type="entry name" value="SWT1_Regulator"/>
</dbReference>
<name>A0A9N8V7M8_9GLOM</name>
<dbReference type="InterPro" id="IPR002716">
    <property type="entry name" value="PIN_dom"/>
</dbReference>
<dbReference type="Pfam" id="PF13638">
    <property type="entry name" value="PIN_4"/>
    <property type="match status" value="1"/>
</dbReference>
<dbReference type="PANTHER" id="PTHR16161:SF0">
    <property type="entry name" value="TRANSCRIPTIONAL PROTEIN SWT1"/>
    <property type="match status" value="1"/>
</dbReference>
<evidence type="ECO:0000313" key="2">
    <source>
        <dbReference type="EMBL" id="CAG8445622.1"/>
    </source>
</evidence>
<dbReference type="CDD" id="cd18727">
    <property type="entry name" value="PIN_Swt1-like"/>
    <property type="match status" value="1"/>
</dbReference>
<dbReference type="PANTHER" id="PTHR16161">
    <property type="entry name" value="TRANSCRIPTIONAL PROTEIN SWT1"/>
    <property type="match status" value="1"/>
</dbReference>
<proteinExistence type="predicted"/>
<protein>
    <submittedName>
        <fullName evidence="2">3683_t:CDS:1</fullName>
    </submittedName>
</protein>
<organism evidence="2 3">
    <name type="scientific">Ambispora leptoticha</name>
    <dbReference type="NCBI Taxonomy" id="144679"/>
    <lineage>
        <taxon>Eukaryota</taxon>
        <taxon>Fungi</taxon>
        <taxon>Fungi incertae sedis</taxon>
        <taxon>Mucoromycota</taxon>
        <taxon>Glomeromycotina</taxon>
        <taxon>Glomeromycetes</taxon>
        <taxon>Archaeosporales</taxon>
        <taxon>Ambisporaceae</taxon>
        <taxon>Ambispora</taxon>
    </lineage>
</organism>
<dbReference type="SMART" id="SM00670">
    <property type="entry name" value="PINc"/>
    <property type="match status" value="1"/>
</dbReference>
<dbReference type="GO" id="GO:0004540">
    <property type="term" value="F:RNA nuclease activity"/>
    <property type="evidence" value="ECO:0007669"/>
    <property type="project" value="UniProtKB-ARBA"/>
</dbReference>
<dbReference type="EMBL" id="CAJVPS010000051">
    <property type="protein sequence ID" value="CAG8445622.1"/>
    <property type="molecule type" value="Genomic_DNA"/>
</dbReference>
<dbReference type="OrthoDB" id="2017974at2759"/>
<feature type="domain" description="PIN" evidence="1">
    <location>
        <begin position="66"/>
        <end position="193"/>
    </location>
</feature>
<dbReference type="InterPro" id="IPR029060">
    <property type="entry name" value="PIN-like_dom_sf"/>
</dbReference>
<dbReference type="Gene3D" id="3.40.50.1010">
    <property type="entry name" value="5'-nuclease"/>
    <property type="match status" value="1"/>
</dbReference>
<keyword evidence="3" id="KW-1185">Reference proteome</keyword>
<evidence type="ECO:0000259" key="1">
    <source>
        <dbReference type="SMART" id="SM00670"/>
    </source>
</evidence>
<dbReference type="Proteomes" id="UP000789508">
    <property type="component" value="Unassembled WGS sequence"/>
</dbReference>
<accession>A0A9N8V7M8</accession>
<evidence type="ECO:0000313" key="3">
    <source>
        <dbReference type="Proteomes" id="UP000789508"/>
    </source>
</evidence>
<dbReference type="AlphaFoldDB" id="A0A9N8V7M8"/>
<comment type="caution">
    <text evidence="2">The sequence shown here is derived from an EMBL/GenBank/DDBJ whole genome shotgun (WGS) entry which is preliminary data.</text>
</comment>
<dbReference type="GO" id="GO:0005634">
    <property type="term" value="C:nucleus"/>
    <property type="evidence" value="ECO:0007669"/>
    <property type="project" value="TreeGrafter"/>
</dbReference>
<dbReference type="SUPFAM" id="SSF88723">
    <property type="entry name" value="PIN domain-like"/>
    <property type="match status" value="1"/>
</dbReference>
<sequence>MALDCVDYMDIDDEWTLNSITTQIIEFRDAAKSSLVPPAEQSNKGVNSKRILFQSLPPVTNHSFQSIIVVDTNFLLSHLAFVKSLIYEHAKLNNLVIIVPWIVLQELDGLKGCPKKQHNNNSQPALSTLAQTAINFLHNCLLNGQEGVRGQRLDENVDKAEKNDDKILDCCRYFKLEARCPVTLLSNDKNLCVKAMVHEIPTESYQKKGKGLDGILERILQKLSKMSEFEVDDIYTQSSPPVVDQYCDPQYDNGEENPYDDDVVMDDCNDVVMSSSLSLTPPVSNSEVRGDKSLYASIHAPLNAKLARSKSMDNYGNSQKNLKIQKNRITNQVPTSRTLDDINLSEYNSISEYTSCTTQTSTALAVCMGPVYTDPQIPKALLTQKINLGQRELVDKVISELESLLPCPFKFHFRTLLGENWTYVVSDIEPWSLSCMLKFVERYWISVFSEVFDQAHQIQSMTVRLHSFVDQWQVKQRKNTINLTVQEILTFLQSAEVVLRMVYNKFTETNFPVVTITNNWWTEFKRTL</sequence>
<gene>
    <name evidence="2" type="ORF">ALEPTO_LOCUS655</name>
</gene>
<reference evidence="2" key="1">
    <citation type="submission" date="2021-06" db="EMBL/GenBank/DDBJ databases">
        <authorList>
            <person name="Kallberg Y."/>
            <person name="Tangrot J."/>
            <person name="Rosling A."/>
        </authorList>
    </citation>
    <scope>NUCLEOTIDE SEQUENCE</scope>
    <source>
        <strain evidence="2">FL130A</strain>
    </source>
</reference>